<dbReference type="SUPFAM" id="SSF46894">
    <property type="entry name" value="C-terminal effector domain of the bipartite response regulators"/>
    <property type="match status" value="1"/>
</dbReference>
<dbReference type="EMBL" id="CAEZXM010000131">
    <property type="protein sequence ID" value="CAB4691941.1"/>
    <property type="molecule type" value="Genomic_DNA"/>
</dbReference>
<protein>
    <submittedName>
        <fullName evidence="8">Unannotated protein</fullName>
    </submittedName>
</protein>
<dbReference type="GO" id="GO:0006355">
    <property type="term" value="P:regulation of DNA-templated transcription"/>
    <property type="evidence" value="ECO:0007669"/>
    <property type="project" value="InterPro"/>
</dbReference>
<dbReference type="InterPro" id="IPR039420">
    <property type="entry name" value="WalR-like"/>
</dbReference>
<dbReference type="Pfam" id="PF00072">
    <property type="entry name" value="Response_reg"/>
    <property type="match status" value="1"/>
</dbReference>
<dbReference type="CDD" id="cd00383">
    <property type="entry name" value="trans_reg_C"/>
    <property type="match status" value="1"/>
</dbReference>
<reference evidence="8" key="1">
    <citation type="submission" date="2020-05" db="EMBL/GenBank/DDBJ databases">
        <authorList>
            <person name="Chiriac C."/>
            <person name="Salcher M."/>
            <person name="Ghai R."/>
            <person name="Kavagutti S V."/>
        </authorList>
    </citation>
    <scope>NUCLEOTIDE SEQUENCE</scope>
</reference>
<dbReference type="PANTHER" id="PTHR48111">
    <property type="entry name" value="REGULATOR OF RPOS"/>
    <property type="match status" value="1"/>
</dbReference>
<dbReference type="SMART" id="SM00862">
    <property type="entry name" value="Trans_reg_C"/>
    <property type="match status" value="1"/>
</dbReference>
<evidence type="ECO:0000256" key="4">
    <source>
        <dbReference type="ARBA" id="ARBA00023125"/>
    </source>
</evidence>
<keyword evidence="1" id="KW-0597">Phosphoprotein</keyword>
<feature type="domain" description="Response regulatory" evidence="6">
    <location>
        <begin position="2"/>
        <end position="112"/>
    </location>
</feature>
<evidence type="ECO:0000259" key="7">
    <source>
        <dbReference type="PROSITE" id="PS51755"/>
    </source>
</evidence>
<accession>A0A6J6NYK1</accession>
<proteinExistence type="predicted"/>
<dbReference type="Gene3D" id="6.10.250.690">
    <property type="match status" value="1"/>
</dbReference>
<keyword evidence="4" id="KW-0238">DNA-binding</keyword>
<dbReference type="InterPro" id="IPR036388">
    <property type="entry name" value="WH-like_DNA-bd_sf"/>
</dbReference>
<evidence type="ECO:0000256" key="5">
    <source>
        <dbReference type="ARBA" id="ARBA00023163"/>
    </source>
</evidence>
<evidence type="ECO:0000313" key="8">
    <source>
        <dbReference type="EMBL" id="CAB4691941.1"/>
    </source>
</evidence>
<dbReference type="PROSITE" id="PS51755">
    <property type="entry name" value="OMPR_PHOB"/>
    <property type="match status" value="1"/>
</dbReference>
<dbReference type="SMART" id="SM00448">
    <property type="entry name" value="REC"/>
    <property type="match status" value="1"/>
</dbReference>
<evidence type="ECO:0000259" key="6">
    <source>
        <dbReference type="PROSITE" id="PS50110"/>
    </source>
</evidence>
<dbReference type="PROSITE" id="PS50110">
    <property type="entry name" value="RESPONSE_REGULATORY"/>
    <property type="match status" value="1"/>
</dbReference>
<name>A0A6J6NYK1_9ZZZZ</name>
<keyword evidence="2" id="KW-0902">Two-component regulatory system</keyword>
<feature type="domain" description="OmpR/PhoB-type" evidence="7">
    <location>
        <begin position="125"/>
        <end position="220"/>
    </location>
</feature>
<sequence>MHILLVDDDPSIAASLSDALVYAGYQVTHVATGAAALAATDYQLVLLDLGLPDMDGTEVCRKLRQQTTAPIIIVSARDGEIDRVVGLEIGADDYVVKPFSTRELVARIRAVSRRSDATAAAPAADAEQTVGRLHIDRRSRRVSLGDEVITLTAKEFDLLAFLAQDAGACLARQDILEAVWDTNWYGPTKTLDVHIASVRKKLGDAAWIEAVRGVGFRLQDPE</sequence>
<keyword evidence="5" id="KW-0804">Transcription</keyword>
<dbReference type="GO" id="GO:0000156">
    <property type="term" value="F:phosphorelay response regulator activity"/>
    <property type="evidence" value="ECO:0007669"/>
    <property type="project" value="TreeGrafter"/>
</dbReference>
<dbReference type="Gene3D" id="3.40.50.2300">
    <property type="match status" value="1"/>
</dbReference>
<keyword evidence="3" id="KW-0805">Transcription regulation</keyword>
<gene>
    <name evidence="8" type="ORF">UFOPK2366_00810</name>
</gene>
<dbReference type="Gene3D" id="1.10.10.10">
    <property type="entry name" value="Winged helix-like DNA-binding domain superfamily/Winged helix DNA-binding domain"/>
    <property type="match status" value="1"/>
</dbReference>
<dbReference type="Pfam" id="PF00486">
    <property type="entry name" value="Trans_reg_C"/>
    <property type="match status" value="1"/>
</dbReference>
<dbReference type="AlphaFoldDB" id="A0A6J6NYK1"/>
<dbReference type="InterPro" id="IPR001867">
    <property type="entry name" value="OmpR/PhoB-type_DNA-bd"/>
</dbReference>
<evidence type="ECO:0000256" key="2">
    <source>
        <dbReference type="ARBA" id="ARBA00023012"/>
    </source>
</evidence>
<dbReference type="GO" id="GO:0005829">
    <property type="term" value="C:cytosol"/>
    <property type="evidence" value="ECO:0007669"/>
    <property type="project" value="TreeGrafter"/>
</dbReference>
<dbReference type="InterPro" id="IPR011006">
    <property type="entry name" value="CheY-like_superfamily"/>
</dbReference>
<dbReference type="InterPro" id="IPR016032">
    <property type="entry name" value="Sig_transdc_resp-reg_C-effctor"/>
</dbReference>
<dbReference type="GO" id="GO:0000976">
    <property type="term" value="F:transcription cis-regulatory region binding"/>
    <property type="evidence" value="ECO:0007669"/>
    <property type="project" value="TreeGrafter"/>
</dbReference>
<dbReference type="InterPro" id="IPR001789">
    <property type="entry name" value="Sig_transdc_resp-reg_receiver"/>
</dbReference>
<dbReference type="PANTHER" id="PTHR48111:SF1">
    <property type="entry name" value="TWO-COMPONENT RESPONSE REGULATOR ORR33"/>
    <property type="match status" value="1"/>
</dbReference>
<dbReference type="GO" id="GO:0032993">
    <property type="term" value="C:protein-DNA complex"/>
    <property type="evidence" value="ECO:0007669"/>
    <property type="project" value="TreeGrafter"/>
</dbReference>
<dbReference type="SUPFAM" id="SSF52172">
    <property type="entry name" value="CheY-like"/>
    <property type="match status" value="1"/>
</dbReference>
<evidence type="ECO:0000256" key="1">
    <source>
        <dbReference type="ARBA" id="ARBA00022553"/>
    </source>
</evidence>
<evidence type="ECO:0000256" key="3">
    <source>
        <dbReference type="ARBA" id="ARBA00023015"/>
    </source>
</evidence>
<organism evidence="8">
    <name type="scientific">freshwater metagenome</name>
    <dbReference type="NCBI Taxonomy" id="449393"/>
    <lineage>
        <taxon>unclassified sequences</taxon>
        <taxon>metagenomes</taxon>
        <taxon>ecological metagenomes</taxon>
    </lineage>
</organism>